<name>A0A1G7RKI9_9SPHI</name>
<reference evidence="3" key="1">
    <citation type="submission" date="2016-10" db="EMBL/GenBank/DDBJ databases">
        <authorList>
            <person name="Varghese N."/>
            <person name="Submissions S."/>
        </authorList>
    </citation>
    <scope>NUCLEOTIDE SEQUENCE [LARGE SCALE GENOMIC DNA]</scope>
    <source>
        <strain evidence="3">DSM 17933</strain>
    </source>
</reference>
<evidence type="ECO:0000313" key="3">
    <source>
        <dbReference type="Proteomes" id="UP000199643"/>
    </source>
</evidence>
<proteinExistence type="predicted"/>
<evidence type="ECO:0000256" key="1">
    <source>
        <dbReference type="SAM" id="SignalP"/>
    </source>
</evidence>
<accession>A0A1G7RKI9</accession>
<sequence>MNFVLSLLLLCFTVQLSVAQTDTSFLKIQETVRTDMQTVNLLKGLTVKDQAAKTLMAEKTATYLNAIDSIDVEIVNNRVRSISVYSQDQDSYTRNIYFTVVNPANNSISISETCKSDFNLKSKKDKAIARGMDSITDIVATGSRTGYRLVFRRLKA</sequence>
<feature type="signal peptide" evidence="1">
    <location>
        <begin position="1"/>
        <end position="19"/>
    </location>
</feature>
<gene>
    <name evidence="2" type="ORF">SAMN05421827_103241</name>
</gene>
<dbReference type="STRING" id="405671.SAMN05421827_103241"/>
<dbReference type="RefSeq" id="WP_090497838.1">
    <property type="nucleotide sequence ID" value="NZ_FNCH01000003.1"/>
</dbReference>
<protein>
    <submittedName>
        <fullName evidence="2">Uncharacterized protein</fullName>
    </submittedName>
</protein>
<organism evidence="2 3">
    <name type="scientific">Pedobacter terrae</name>
    <dbReference type="NCBI Taxonomy" id="405671"/>
    <lineage>
        <taxon>Bacteria</taxon>
        <taxon>Pseudomonadati</taxon>
        <taxon>Bacteroidota</taxon>
        <taxon>Sphingobacteriia</taxon>
        <taxon>Sphingobacteriales</taxon>
        <taxon>Sphingobacteriaceae</taxon>
        <taxon>Pedobacter</taxon>
    </lineage>
</organism>
<feature type="chain" id="PRO_5011603145" evidence="1">
    <location>
        <begin position="20"/>
        <end position="156"/>
    </location>
</feature>
<dbReference type="Proteomes" id="UP000199643">
    <property type="component" value="Unassembled WGS sequence"/>
</dbReference>
<keyword evidence="1" id="KW-0732">Signal</keyword>
<dbReference type="EMBL" id="FNCH01000003">
    <property type="protein sequence ID" value="SDG10570.1"/>
    <property type="molecule type" value="Genomic_DNA"/>
</dbReference>
<evidence type="ECO:0000313" key="2">
    <source>
        <dbReference type="EMBL" id="SDG10570.1"/>
    </source>
</evidence>
<dbReference type="AlphaFoldDB" id="A0A1G7RKI9"/>
<dbReference type="OrthoDB" id="9857144at2"/>
<keyword evidence="3" id="KW-1185">Reference proteome</keyword>